<dbReference type="InterPro" id="IPR007813">
    <property type="entry name" value="PilN"/>
</dbReference>
<dbReference type="Proteomes" id="UP000578030">
    <property type="component" value="Unassembled WGS sequence"/>
</dbReference>
<keyword evidence="1" id="KW-0472">Membrane</keyword>
<reference evidence="2 3" key="1">
    <citation type="submission" date="2020-04" db="EMBL/GenBank/DDBJ databases">
        <title>Description of novel Gluconacetobacter.</title>
        <authorList>
            <person name="Sombolestani A."/>
        </authorList>
    </citation>
    <scope>NUCLEOTIDE SEQUENCE [LARGE SCALE GENOMIC DNA]</scope>
    <source>
        <strain evidence="2 3">LMG 27802</strain>
    </source>
</reference>
<keyword evidence="1" id="KW-0812">Transmembrane</keyword>
<feature type="transmembrane region" description="Helical" evidence="1">
    <location>
        <begin position="202"/>
        <end position="223"/>
    </location>
</feature>
<dbReference type="InterPro" id="IPR052534">
    <property type="entry name" value="Extracell_DNA_Util/SecSys_Comp"/>
</dbReference>
<dbReference type="RefSeq" id="WP_182957030.1">
    <property type="nucleotide sequence ID" value="NZ_JABEQM010000005.1"/>
</dbReference>
<sequence>MLALAEPAARAVRDRCAPLVRRLPFSWRQQLRRMEIPWLVLDPDGHGLTFVPRDAMEPELHVPATREGLDILARQIAPDRRGRRRTIPVRLALPGLPILERDIRIPEIVRRDGASLIGYEIERLTPFRRDEIFWNVEPSPDMPSPGMCTLRLRCTPSAPLAPWLDLLRNAGLRPSSIRRDLDASAPAVHFEPTSALRFRRRAAAFLLGLAALGILPLAMQAIAAHRLAARLDILQPERAVAEGLRDRIDALTKGAAMLDREARRNGSPIDVLAALTGALPDDTHLDALSMKSGRLTIEGQSRDATRLIGLIERTGIIREPGFAGPVIRMPNDGTESFSINTRVGEDAR</sequence>
<dbReference type="InterPro" id="IPR043129">
    <property type="entry name" value="ATPase_NBD"/>
</dbReference>
<protein>
    <submittedName>
        <fullName evidence="2">PilN domain-containing protein</fullName>
    </submittedName>
</protein>
<keyword evidence="1" id="KW-1133">Transmembrane helix</keyword>
<evidence type="ECO:0000313" key="2">
    <source>
        <dbReference type="EMBL" id="MBB2201454.1"/>
    </source>
</evidence>
<dbReference type="EMBL" id="JABEQM010000005">
    <property type="protein sequence ID" value="MBB2201454.1"/>
    <property type="molecule type" value="Genomic_DNA"/>
</dbReference>
<dbReference type="SUPFAM" id="SSF53067">
    <property type="entry name" value="Actin-like ATPase domain"/>
    <property type="match status" value="1"/>
</dbReference>
<gene>
    <name evidence="2" type="ORF">HLH28_07650</name>
</gene>
<evidence type="ECO:0000313" key="3">
    <source>
        <dbReference type="Proteomes" id="UP000578030"/>
    </source>
</evidence>
<proteinExistence type="predicted"/>
<keyword evidence="3" id="KW-1185">Reference proteome</keyword>
<name>A0A7W4K6U8_9PROT</name>
<dbReference type="PANTHER" id="PTHR40278:SF1">
    <property type="entry name" value="DNA UTILIZATION PROTEIN HOFN"/>
    <property type="match status" value="1"/>
</dbReference>
<dbReference type="Pfam" id="PF05137">
    <property type="entry name" value="PilN"/>
    <property type="match status" value="1"/>
</dbReference>
<organism evidence="2 3">
    <name type="scientific">Gluconacetobacter tumulisoli</name>
    <dbReference type="NCBI Taxonomy" id="1286189"/>
    <lineage>
        <taxon>Bacteria</taxon>
        <taxon>Pseudomonadati</taxon>
        <taxon>Pseudomonadota</taxon>
        <taxon>Alphaproteobacteria</taxon>
        <taxon>Acetobacterales</taxon>
        <taxon>Acetobacteraceae</taxon>
        <taxon>Gluconacetobacter</taxon>
    </lineage>
</organism>
<comment type="caution">
    <text evidence="2">The sequence shown here is derived from an EMBL/GenBank/DDBJ whole genome shotgun (WGS) entry which is preliminary data.</text>
</comment>
<evidence type="ECO:0000256" key="1">
    <source>
        <dbReference type="SAM" id="Phobius"/>
    </source>
</evidence>
<dbReference type="AlphaFoldDB" id="A0A7W4K6U8"/>
<dbReference type="PANTHER" id="PTHR40278">
    <property type="entry name" value="DNA UTILIZATION PROTEIN HOFN"/>
    <property type="match status" value="1"/>
</dbReference>
<accession>A0A7W4K6U8</accession>